<dbReference type="GO" id="GO:0003676">
    <property type="term" value="F:nucleic acid binding"/>
    <property type="evidence" value="ECO:0007669"/>
    <property type="project" value="InterPro"/>
</dbReference>
<dbReference type="InterPro" id="IPR029526">
    <property type="entry name" value="PGBD"/>
</dbReference>
<feature type="domain" description="PiggyBac transposable element-derived protein" evidence="1">
    <location>
        <begin position="1"/>
        <end position="73"/>
    </location>
</feature>
<keyword evidence="3" id="KW-1185">Reference proteome</keyword>
<proteinExistence type="predicted"/>
<dbReference type="EMBL" id="NEVH01012087">
    <property type="protein sequence ID" value="PNF30892.1"/>
    <property type="molecule type" value="Genomic_DNA"/>
</dbReference>
<accession>A0A2J7QQP2</accession>
<reference evidence="2 3" key="1">
    <citation type="submission" date="2017-12" db="EMBL/GenBank/DDBJ databases">
        <title>Hemimetabolous genomes reveal molecular basis of termite eusociality.</title>
        <authorList>
            <person name="Harrison M.C."/>
            <person name="Jongepier E."/>
            <person name="Robertson H.M."/>
            <person name="Arning N."/>
            <person name="Bitard-Feildel T."/>
            <person name="Chao H."/>
            <person name="Childers C.P."/>
            <person name="Dinh H."/>
            <person name="Doddapaneni H."/>
            <person name="Dugan S."/>
            <person name="Gowin J."/>
            <person name="Greiner C."/>
            <person name="Han Y."/>
            <person name="Hu H."/>
            <person name="Hughes D.S.T."/>
            <person name="Huylmans A.-K."/>
            <person name="Kemena C."/>
            <person name="Kremer L.P.M."/>
            <person name="Lee S.L."/>
            <person name="Lopez-Ezquerra A."/>
            <person name="Mallet L."/>
            <person name="Monroy-Kuhn J.M."/>
            <person name="Moser A."/>
            <person name="Murali S.C."/>
            <person name="Muzny D.M."/>
            <person name="Otani S."/>
            <person name="Piulachs M.-D."/>
            <person name="Poelchau M."/>
            <person name="Qu J."/>
            <person name="Schaub F."/>
            <person name="Wada-Katsumata A."/>
            <person name="Worley K.C."/>
            <person name="Xie Q."/>
            <person name="Ylla G."/>
            <person name="Poulsen M."/>
            <person name="Gibbs R.A."/>
            <person name="Schal C."/>
            <person name="Richards S."/>
            <person name="Belles X."/>
            <person name="Korb J."/>
            <person name="Bornberg-Bauer E."/>
        </authorList>
    </citation>
    <scope>NUCLEOTIDE SEQUENCE [LARGE SCALE GENOMIC DNA]</scope>
    <source>
        <tissue evidence="2">Whole body</tissue>
    </source>
</reference>
<sequence>MISTYHSHDTRTVTVRGKEVAKPVSVLDYNKSMGGVDLKDQLLHSYLIKRKRMNKWHMKLFRRLLNASILNSMIVYRSNTGNYQADSHDFIFQQDGAPPHWHLMVQVFIMKKCPSDGLVGRGPQDLALCAWPARSPDLTVCDFFLWGYVKDHVYVPPLPTNLNDLKHRITTAINSVHHDMLICAWEEFSYCSDVARAAGGGHTEYL</sequence>
<dbReference type="PANTHER" id="PTHR47326:SF1">
    <property type="entry name" value="HTH PSQ-TYPE DOMAIN-CONTAINING PROTEIN"/>
    <property type="match status" value="1"/>
</dbReference>
<organism evidence="2 3">
    <name type="scientific">Cryptotermes secundus</name>
    <dbReference type="NCBI Taxonomy" id="105785"/>
    <lineage>
        <taxon>Eukaryota</taxon>
        <taxon>Metazoa</taxon>
        <taxon>Ecdysozoa</taxon>
        <taxon>Arthropoda</taxon>
        <taxon>Hexapoda</taxon>
        <taxon>Insecta</taxon>
        <taxon>Pterygota</taxon>
        <taxon>Neoptera</taxon>
        <taxon>Polyneoptera</taxon>
        <taxon>Dictyoptera</taxon>
        <taxon>Blattodea</taxon>
        <taxon>Blattoidea</taxon>
        <taxon>Termitoidae</taxon>
        <taxon>Kalotermitidae</taxon>
        <taxon>Cryptotermitinae</taxon>
        <taxon>Cryptotermes</taxon>
    </lineage>
</organism>
<name>A0A2J7QQP2_9NEOP</name>
<evidence type="ECO:0000259" key="1">
    <source>
        <dbReference type="Pfam" id="PF13843"/>
    </source>
</evidence>
<dbReference type="Pfam" id="PF13843">
    <property type="entry name" value="DDE_Tnp_1_7"/>
    <property type="match status" value="1"/>
</dbReference>
<comment type="caution">
    <text evidence="2">The sequence shown here is derived from an EMBL/GenBank/DDBJ whole genome shotgun (WGS) entry which is preliminary data.</text>
</comment>
<dbReference type="InParanoid" id="A0A2J7QQP2"/>
<dbReference type="AlphaFoldDB" id="A0A2J7QQP2"/>
<evidence type="ECO:0000313" key="3">
    <source>
        <dbReference type="Proteomes" id="UP000235965"/>
    </source>
</evidence>
<protein>
    <recommendedName>
        <fullName evidence="1">PiggyBac transposable element-derived protein domain-containing protein</fullName>
    </recommendedName>
</protein>
<dbReference type="Gene3D" id="3.30.420.10">
    <property type="entry name" value="Ribonuclease H-like superfamily/Ribonuclease H"/>
    <property type="match status" value="1"/>
</dbReference>
<dbReference type="Proteomes" id="UP000235965">
    <property type="component" value="Unassembled WGS sequence"/>
</dbReference>
<dbReference type="PANTHER" id="PTHR47326">
    <property type="entry name" value="TRANSPOSABLE ELEMENT TC3 TRANSPOSASE-LIKE PROTEIN"/>
    <property type="match status" value="1"/>
</dbReference>
<evidence type="ECO:0000313" key="2">
    <source>
        <dbReference type="EMBL" id="PNF30892.1"/>
    </source>
</evidence>
<gene>
    <name evidence="2" type="ORF">B7P43_G06172</name>
</gene>
<dbReference type="InterPro" id="IPR036397">
    <property type="entry name" value="RNaseH_sf"/>
</dbReference>